<accession>L2GNQ8</accession>
<reference evidence="2" key="1">
    <citation type="submission" date="2011-05" db="EMBL/GenBank/DDBJ databases">
        <title>The genome sequence of Vittaforma corneae strain ATCC 50505.</title>
        <authorList>
            <consortium name="The Broad Institute Genome Sequencing Platform"/>
            <person name="Cuomo C."/>
            <person name="Didier E."/>
            <person name="Bowers L."/>
            <person name="Young S.K."/>
            <person name="Zeng Q."/>
            <person name="Gargeya S."/>
            <person name="Fitzgerald M."/>
            <person name="Haas B."/>
            <person name="Abouelleil A."/>
            <person name="Alvarado L."/>
            <person name="Arachchi H.M."/>
            <person name="Berlin A."/>
            <person name="Chapman S.B."/>
            <person name="Gearin G."/>
            <person name="Goldberg J."/>
            <person name="Griggs A."/>
            <person name="Gujja S."/>
            <person name="Hansen M."/>
            <person name="Heiman D."/>
            <person name="Howarth C."/>
            <person name="Larimer J."/>
            <person name="Lui A."/>
            <person name="MacDonald P.J.P."/>
            <person name="McCowen C."/>
            <person name="Montmayeur A."/>
            <person name="Murphy C."/>
            <person name="Neiman D."/>
            <person name="Pearson M."/>
            <person name="Priest M."/>
            <person name="Roberts A."/>
            <person name="Saif S."/>
            <person name="Shea T."/>
            <person name="Sisk P."/>
            <person name="Stolte C."/>
            <person name="Sykes S."/>
            <person name="Wortman J."/>
            <person name="Nusbaum C."/>
            <person name="Birren B."/>
        </authorList>
    </citation>
    <scope>NUCLEOTIDE SEQUENCE [LARGE SCALE GENOMIC DNA]</scope>
    <source>
        <strain evidence="2">ATCC 50505</strain>
    </source>
</reference>
<evidence type="ECO:0000313" key="1">
    <source>
        <dbReference type="EMBL" id="ELA42110.1"/>
    </source>
</evidence>
<organism evidence="1 2">
    <name type="scientific">Vittaforma corneae (strain ATCC 50505)</name>
    <name type="common">Microsporidian parasite</name>
    <name type="synonym">Nosema corneum</name>
    <dbReference type="NCBI Taxonomy" id="993615"/>
    <lineage>
        <taxon>Eukaryota</taxon>
        <taxon>Fungi</taxon>
        <taxon>Fungi incertae sedis</taxon>
        <taxon>Microsporidia</taxon>
        <taxon>Nosematidae</taxon>
        <taxon>Vittaforma</taxon>
    </lineage>
</organism>
<dbReference type="InParanoid" id="L2GNQ8"/>
<dbReference type="EMBL" id="JH370134">
    <property type="protein sequence ID" value="ELA42110.1"/>
    <property type="molecule type" value="Genomic_DNA"/>
</dbReference>
<name>L2GNQ8_VITCO</name>
<keyword evidence="2" id="KW-1185">Reference proteome</keyword>
<protein>
    <submittedName>
        <fullName evidence="1">Uncharacterized protein</fullName>
    </submittedName>
</protein>
<sequence>MEYTMFYYKVSRLLLKTGLVTSKEDSLENQLGLDNSPMSLAILCKLTNASQKTLLPGLYFNKSLLTVSKIHSKFVLGVRMILFMDYLKDMTLLRLENGPLSSTELVIDSGDIKLKKGEMELTVSAVWEITKRQNETGDRVKHDYKALEEDKEYVSKELNINNKRLDNIDERLENLSGGMDGRDLTSVNIEIDIQVKYEDNRLRMSVNSKEAEIKVKKISKIEICEDFYGTLSNFIYAETTEKAPVFFSHSNTNRLFSELRKYVNEFIVPINSLLEYKNRKGAVIGRKKTLYLGSGSSNFVEMKNVLSIFN</sequence>
<dbReference type="AlphaFoldDB" id="L2GNQ8"/>
<dbReference type="Proteomes" id="UP000011082">
    <property type="component" value="Unassembled WGS sequence"/>
</dbReference>
<evidence type="ECO:0000313" key="2">
    <source>
        <dbReference type="Proteomes" id="UP000011082"/>
    </source>
</evidence>
<dbReference type="RefSeq" id="XP_007604202.1">
    <property type="nucleotide sequence ID" value="XM_007604140.1"/>
</dbReference>
<dbReference type="GeneID" id="19881467"/>
<proteinExistence type="predicted"/>
<dbReference type="VEuPathDB" id="MicrosporidiaDB:VICG_00751"/>
<gene>
    <name evidence="1" type="ORF">VICG_00751</name>
</gene>
<dbReference type="HOGENOM" id="CLU_897728_0_0_1"/>